<gene>
    <name evidence="2" type="ORF">N6H18_06525</name>
</gene>
<organism evidence="2 3">
    <name type="scientific">Reichenbachiella agarivorans</name>
    <dbReference type="NCBI Taxonomy" id="2979464"/>
    <lineage>
        <taxon>Bacteria</taxon>
        <taxon>Pseudomonadati</taxon>
        <taxon>Bacteroidota</taxon>
        <taxon>Cytophagia</taxon>
        <taxon>Cytophagales</taxon>
        <taxon>Reichenbachiellaceae</taxon>
        <taxon>Reichenbachiella</taxon>
    </lineage>
</organism>
<keyword evidence="3" id="KW-1185">Reference proteome</keyword>
<dbReference type="PANTHER" id="PTHR33507">
    <property type="entry name" value="INNER MEMBRANE PROTEIN YBBJ"/>
    <property type="match status" value="1"/>
</dbReference>
<proteinExistence type="predicted"/>
<keyword evidence="1" id="KW-0472">Membrane</keyword>
<dbReference type="PANTHER" id="PTHR33507:SF3">
    <property type="entry name" value="INNER MEMBRANE PROTEIN YBBJ"/>
    <property type="match status" value="1"/>
</dbReference>
<feature type="transmembrane region" description="Helical" evidence="1">
    <location>
        <begin position="9"/>
        <end position="42"/>
    </location>
</feature>
<dbReference type="RefSeq" id="WP_262311037.1">
    <property type="nucleotide sequence ID" value="NZ_CP106679.1"/>
</dbReference>
<keyword evidence="1" id="KW-1133">Transmembrane helix</keyword>
<evidence type="ECO:0000313" key="2">
    <source>
        <dbReference type="EMBL" id="UXP33608.1"/>
    </source>
</evidence>
<dbReference type="EMBL" id="CP106679">
    <property type="protein sequence ID" value="UXP33608.1"/>
    <property type="molecule type" value="Genomic_DNA"/>
</dbReference>
<evidence type="ECO:0008006" key="4">
    <source>
        <dbReference type="Google" id="ProtNLM"/>
    </source>
</evidence>
<feature type="transmembrane region" description="Helical" evidence="1">
    <location>
        <begin position="54"/>
        <end position="75"/>
    </location>
</feature>
<reference evidence="2" key="1">
    <citation type="submission" date="2022-09" db="EMBL/GenBank/DDBJ databases">
        <title>Comparative genomics and taxonomic characterization of three novel marine species of genus Reichenbachiella exhibiting antioxidant and polysaccharide degradation activities.</title>
        <authorList>
            <person name="Muhammad N."/>
            <person name="Lee Y.-J."/>
            <person name="Ko J."/>
            <person name="Kim S.-G."/>
        </authorList>
    </citation>
    <scope>NUCLEOTIDE SEQUENCE</scope>
    <source>
        <strain evidence="2">BKB1-1</strain>
    </source>
</reference>
<name>A0ABY6CVW2_9BACT</name>
<dbReference type="InterPro" id="IPR052165">
    <property type="entry name" value="Membrane_assoc_protease"/>
</dbReference>
<dbReference type="Proteomes" id="UP001065174">
    <property type="component" value="Chromosome"/>
</dbReference>
<accession>A0ABY6CVW2</accession>
<evidence type="ECO:0000313" key="3">
    <source>
        <dbReference type="Proteomes" id="UP001065174"/>
    </source>
</evidence>
<sequence>MIDWIIISFLILAGIGLIIVEIIFVPGTTIVGFGGLFIGLYGVYRSYELFGSEVGHWVLAGSIAACAAAIIYSFNSNAWKRFALKGSINSRVNENLTAQLTAGLEGVTVSSLKPIGKAKFQDIEYEVCSLGNFIEEKRPIKIIKIEINKIYVELI</sequence>
<evidence type="ECO:0000256" key="1">
    <source>
        <dbReference type="SAM" id="Phobius"/>
    </source>
</evidence>
<keyword evidence="1" id="KW-0812">Transmembrane</keyword>
<protein>
    <recommendedName>
        <fullName evidence="4">NfeD-like C-terminal, partner-binding</fullName>
    </recommendedName>
</protein>